<organism evidence="1 2">
    <name type="scientific">Komagataeibacter rhaeticus</name>
    <dbReference type="NCBI Taxonomy" id="215221"/>
    <lineage>
        <taxon>Bacteria</taxon>
        <taxon>Pseudomonadati</taxon>
        <taxon>Pseudomonadota</taxon>
        <taxon>Alphaproteobacteria</taxon>
        <taxon>Acetobacterales</taxon>
        <taxon>Acetobacteraceae</taxon>
        <taxon>Komagataeibacter</taxon>
    </lineage>
</organism>
<keyword evidence="1" id="KW-0808">Transferase</keyword>
<dbReference type="GO" id="GO:0016740">
    <property type="term" value="F:transferase activity"/>
    <property type="evidence" value="ECO:0007669"/>
    <property type="project" value="UniProtKB-KW"/>
</dbReference>
<dbReference type="AlphaFoldDB" id="A0A181C7K1"/>
<proteinExistence type="predicted"/>
<sequence>MSLNAPWMATGQSARTFKSRRKKPTDLISICLTNYNYGCYIIDALDSIAAQTHTALDLVVVDDHSTKDGSVDLITAWMEANQKRFWRASLIVHARNLGPSAARNTAFGHAMGTFVFVMDADNTIYPRALARLHEAARDGGFDATYSQIEFFGREQRLGLADIWDPMQMARENYVDVMALVRRQAWMDVDGYSHIDAGWEDYDFWLKFMDHGLEAGYVPEILCRYRVHGDSRTTNDAWAAHESLRAIMAFRHPELTARARMATQVVKA</sequence>
<accession>A0A181C7K1</accession>
<dbReference type="InterPro" id="IPR001173">
    <property type="entry name" value="Glyco_trans_2-like"/>
</dbReference>
<gene>
    <name evidence="1" type="ORF">GWK63_02485</name>
</gene>
<reference evidence="1 2" key="1">
    <citation type="submission" date="2020-03" db="EMBL/GenBank/DDBJ databases">
        <title>Isolation of cellulose-producing strains, genome characterization and application of the synthesized cellulose films as an economical and sustainable material for piezoelectric sensor construction.</title>
        <authorList>
            <person name="Mangayil R.K."/>
        </authorList>
    </citation>
    <scope>NUCLEOTIDE SEQUENCE [LARGE SCALE GENOMIC DNA]</scope>
    <source>
        <strain evidence="1 2">ENS 9a1a</strain>
    </source>
</reference>
<dbReference type="PANTHER" id="PTHR43685:SF2">
    <property type="entry name" value="GLYCOSYLTRANSFERASE 2-LIKE DOMAIN-CONTAINING PROTEIN"/>
    <property type="match status" value="1"/>
</dbReference>
<dbReference type="KEGG" id="kre:GWK63_02485"/>
<name>A0A181C7K1_9PROT</name>
<dbReference type="PANTHER" id="PTHR43685">
    <property type="entry name" value="GLYCOSYLTRANSFERASE"/>
    <property type="match status" value="1"/>
</dbReference>
<protein>
    <submittedName>
        <fullName evidence="1">Glycosyltransferase family 2 protein</fullName>
    </submittedName>
</protein>
<dbReference type="Pfam" id="PF00535">
    <property type="entry name" value="Glycos_transf_2"/>
    <property type="match status" value="1"/>
</dbReference>
<dbReference type="GeneID" id="85021010"/>
<dbReference type="EMBL" id="CP050139">
    <property type="protein sequence ID" value="QIP34501.1"/>
    <property type="molecule type" value="Genomic_DNA"/>
</dbReference>
<evidence type="ECO:0000313" key="2">
    <source>
        <dbReference type="Proteomes" id="UP000502533"/>
    </source>
</evidence>
<dbReference type="InterPro" id="IPR029044">
    <property type="entry name" value="Nucleotide-diphossugar_trans"/>
</dbReference>
<dbReference type="RefSeq" id="WP_039999229.1">
    <property type="nucleotide sequence ID" value="NZ_CALMTF010000074.1"/>
</dbReference>
<evidence type="ECO:0000313" key="1">
    <source>
        <dbReference type="EMBL" id="QIP34501.1"/>
    </source>
</evidence>
<dbReference type="InterPro" id="IPR050834">
    <property type="entry name" value="Glycosyltransf_2"/>
</dbReference>
<keyword evidence="2" id="KW-1185">Reference proteome</keyword>
<dbReference type="SUPFAM" id="SSF53448">
    <property type="entry name" value="Nucleotide-diphospho-sugar transferases"/>
    <property type="match status" value="1"/>
</dbReference>
<dbReference type="Gene3D" id="3.90.550.10">
    <property type="entry name" value="Spore Coat Polysaccharide Biosynthesis Protein SpsA, Chain A"/>
    <property type="match status" value="1"/>
</dbReference>
<dbReference type="CDD" id="cd00761">
    <property type="entry name" value="Glyco_tranf_GTA_type"/>
    <property type="match status" value="1"/>
</dbReference>
<dbReference type="Proteomes" id="UP000502533">
    <property type="component" value="Chromosome"/>
</dbReference>